<dbReference type="InterPro" id="IPR002713">
    <property type="entry name" value="FF_domain"/>
</dbReference>
<accession>A0A7R9BPF3</accession>
<feature type="domain" description="FF" evidence="4">
    <location>
        <begin position="68"/>
        <end position="136"/>
    </location>
</feature>
<dbReference type="PANTHER" id="PTHR11864">
    <property type="entry name" value="PRE-MRNA-PROCESSING PROTEIN PRP40"/>
    <property type="match status" value="1"/>
</dbReference>
<feature type="compositionally biased region" description="Basic residues" evidence="3">
    <location>
        <begin position="487"/>
        <end position="497"/>
    </location>
</feature>
<feature type="compositionally biased region" description="Gly residues" evidence="3">
    <location>
        <begin position="1"/>
        <end position="15"/>
    </location>
</feature>
<keyword evidence="1" id="KW-0677">Repeat</keyword>
<dbReference type="SUPFAM" id="SSF81698">
    <property type="entry name" value="FF domain"/>
    <property type="match status" value="5"/>
</dbReference>
<dbReference type="SMART" id="SM00441">
    <property type="entry name" value="FF"/>
    <property type="match status" value="4"/>
</dbReference>
<feature type="domain" description="FF" evidence="4">
    <location>
        <begin position="296"/>
        <end position="356"/>
    </location>
</feature>
<feature type="domain" description="FF" evidence="4">
    <location>
        <begin position="209"/>
        <end position="276"/>
    </location>
</feature>
<keyword evidence="6" id="KW-1185">Reference proteome</keyword>
<evidence type="ECO:0000256" key="3">
    <source>
        <dbReference type="SAM" id="MobiDB-lite"/>
    </source>
</evidence>
<gene>
    <name evidence="5" type="ORF">NMOB1V02_LOCUS5948</name>
</gene>
<dbReference type="GO" id="GO:0045292">
    <property type="term" value="P:mRNA cis splicing, via spliceosome"/>
    <property type="evidence" value="ECO:0007669"/>
    <property type="project" value="InterPro"/>
</dbReference>
<dbReference type="Pfam" id="PF01846">
    <property type="entry name" value="FF"/>
    <property type="match status" value="3"/>
</dbReference>
<keyword evidence="2" id="KW-0175">Coiled coil</keyword>
<organism evidence="5">
    <name type="scientific">Notodromas monacha</name>
    <dbReference type="NCBI Taxonomy" id="399045"/>
    <lineage>
        <taxon>Eukaryota</taxon>
        <taxon>Metazoa</taxon>
        <taxon>Ecdysozoa</taxon>
        <taxon>Arthropoda</taxon>
        <taxon>Crustacea</taxon>
        <taxon>Oligostraca</taxon>
        <taxon>Ostracoda</taxon>
        <taxon>Podocopa</taxon>
        <taxon>Podocopida</taxon>
        <taxon>Cypridocopina</taxon>
        <taxon>Cypridoidea</taxon>
        <taxon>Cyprididae</taxon>
        <taxon>Notodromas</taxon>
    </lineage>
</organism>
<name>A0A7R9BPF3_9CRUS</name>
<protein>
    <recommendedName>
        <fullName evidence="4">FF domain-containing protein</fullName>
    </recommendedName>
</protein>
<evidence type="ECO:0000313" key="5">
    <source>
        <dbReference type="EMBL" id="CAD7278239.1"/>
    </source>
</evidence>
<proteinExistence type="predicted"/>
<dbReference type="PANTHER" id="PTHR11864:SF0">
    <property type="entry name" value="PRP40 PRE-MRNA PROCESSING FACTOR 40 HOMOLOG A (YEAST)"/>
    <property type="match status" value="1"/>
</dbReference>
<dbReference type="GO" id="GO:0005685">
    <property type="term" value="C:U1 snRNP"/>
    <property type="evidence" value="ECO:0007669"/>
    <property type="project" value="TreeGrafter"/>
</dbReference>
<feature type="coiled-coil region" evidence="2">
    <location>
        <begin position="377"/>
        <end position="404"/>
    </location>
</feature>
<evidence type="ECO:0000256" key="2">
    <source>
        <dbReference type="SAM" id="Coils"/>
    </source>
</evidence>
<feature type="region of interest" description="Disordered" evidence="3">
    <location>
        <begin position="1"/>
        <end position="66"/>
    </location>
</feature>
<dbReference type="FunFam" id="1.10.10.440:FF:000003">
    <property type="entry name" value="Pre-mRNA processing factor 40 homolog A"/>
    <property type="match status" value="1"/>
</dbReference>
<dbReference type="PROSITE" id="PS51676">
    <property type="entry name" value="FF"/>
    <property type="match status" value="3"/>
</dbReference>
<evidence type="ECO:0000256" key="1">
    <source>
        <dbReference type="ARBA" id="ARBA00022737"/>
    </source>
</evidence>
<feature type="coiled-coil region" evidence="2">
    <location>
        <begin position="260"/>
        <end position="294"/>
    </location>
</feature>
<reference evidence="5" key="1">
    <citation type="submission" date="2020-11" db="EMBL/GenBank/DDBJ databases">
        <authorList>
            <person name="Tran Van P."/>
        </authorList>
    </citation>
    <scope>NUCLEOTIDE SEQUENCE</scope>
</reference>
<dbReference type="GO" id="GO:0071004">
    <property type="term" value="C:U2-type prespliceosome"/>
    <property type="evidence" value="ECO:0007669"/>
    <property type="project" value="TreeGrafter"/>
</dbReference>
<dbReference type="InterPro" id="IPR039726">
    <property type="entry name" value="Prp40-like"/>
</dbReference>
<dbReference type="FunFam" id="1.10.10.440:FF:000002">
    <property type="entry name" value="pre-mRNA-processing factor 40 homolog A isoform X1"/>
    <property type="match status" value="1"/>
</dbReference>
<dbReference type="EMBL" id="CAJPEX010001160">
    <property type="protein sequence ID" value="CAG0918391.1"/>
    <property type="molecule type" value="Genomic_DNA"/>
</dbReference>
<evidence type="ECO:0000259" key="4">
    <source>
        <dbReference type="PROSITE" id="PS51676"/>
    </source>
</evidence>
<feature type="compositionally biased region" description="Low complexity" evidence="3">
    <location>
        <begin position="18"/>
        <end position="31"/>
    </location>
</feature>
<feature type="region of interest" description="Disordered" evidence="3">
    <location>
        <begin position="452"/>
        <end position="544"/>
    </location>
</feature>
<dbReference type="Proteomes" id="UP000678499">
    <property type="component" value="Unassembled WGS sequence"/>
</dbReference>
<dbReference type="InterPro" id="IPR036517">
    <property type="entry name" value="FF_domain_sf"/>
</dbReference>
<dbReference type="OrthoDB" id="187617at2759"/>
<dbReference type="EMBL" id="OA883197">
    <property type="protein sequence ID" value="CAD7278239.1"/>
    <property type="molecule type" value="Genomic_DNA"/>
</dbReference>
<dbReference type="AlphaFoldDB" id="A0A7R9BPF3"/>
<dbReference type="GO" id="GO:0003723">
    <property type="term" value="F:RNA binding"/>
    <property type="evidence" value="ECO:0007669"/>
    <property type="project" value="TreeGrafter"/>
</dbReference>
<dbReference type="Gene3D" id="1.10.10.440">
    <property type="entry name" value="FF domain"/>
    <property type="match status" value="5"/>
</dbReference>
<evidence type="ECO:0000313" key="6">
    <source>
        <dbReference type="Proteomes" id="UP000678499"/>
    </source>
</evidence>
<sequence length="544" mass="63009">MVPNSGGGGEAGGGSTSALDQAMAATLAAMTGGPGPRQGRLRGADQRGGDSDSSSDSEDDKIKQPMDRKKAIEVFKELLKEKARNICRLALVFRPQNVPSTASWEGAFKMVQDDPRFNVLAKQHEKKQAWNAYKIQKAKDEREEQRLKAKRAREDFEQFLSNNSEMHSTVKYYKCEQKFGQLDVWKNVPEATRREIYDDVVFNLGKVEKERAKQLRKRNMKTLAELFDSMVEITYKTTWKSAQVLVIENETFKNDDGLREMDLEDALVVFEEHIRQLEQEEHEEREREKRVQRRVQRKNREKFLELLEEYHEKGQLTSMSLWSELCGVFKEDERFLAMLGQPGSTPLDLFKFAVEERKARFHDEKRIIKEILKEKSFVAEAREKERLKEEARKAKKVAADFKQMLKTEGIDEKSSWETVREKIENQPAFVSVPVESERVRIFKEYIDHLSASAPKKKKRKADRSRSRSGSLSPISDGESDLENVGSKSRKSRSRRSRSRNENWSLQSDSSEERISRRRRREKSSSKSSARRPKVDAEEGEVPDF</sequence>